<evidence type="ECO:0000313" key="2">
    <source>
        <dbReference type="Proteomes" id="UP000178724"/>
    </source>
</evidence>
<reference evidence="1 2" key="1">
    <citation type="journal article" date="2016" name="Nat. Commun.">
        <title>Thousands of microbial genomes shed light on interconnected biogeochemical processes in an aquifer system.</title>
        <authorList>
            <person name="Anantharaman K."/>
            <person name="Brown C.T."/>
            <person name="Hug L.A."/>
            <person name="Sharon I."/>
            <person name="Castelle C.J."/>
            <person name="Probst A.J."/>
            <person name="Thomas B.C."/>
            <person name="Singh A."/>
            <person name="Wilkins M.J."/>
            <person name="Karaoz U."/>
            <person name="Brodie E.L."/>
            <person name="Williams K.H."/>
            <person name="Hubbard S.S."/>
            <person name="Banfield J.F."/>
        </authorList>
    </citation>
    <scope>NUCLEOTIDE SEQUENCE [LARGE SCALE GENOMIC DNA]</scope>
</reference>
<dbReference type="Proteomes" id="UP000178724">
    <property type="component" value="Unassembled WGS sequence"/>
</dbReference>
<dbReference type="EMBL" id="METM01000022">
    <property type="protein sequence ID" value="OGB89592.1"/>
    <property type="molecule type" value="Genomic_DNA"/>
</dbReference>
<gene>
    <name evidence="1" type="ORF">A2625_00135</name>
</gene>
<name>A0A1F4Q2X0_UNCSA</name>
<dbReference type="AlphaFoldDB" id="A0A1F4Q2X0"/>
<organism evidence="1 2">
    <name type="scientific">candidate division WOR-1 bacterium RIFCSPHIGHO2_01_FULL_53_15</name>
    <dbReference type="NCBI Taxonomy" id="1802564"/>
    <lineage>
        <taxon>Bacteria</taxon>
        <taxon>Bacillati</taxon>
        <taxon>Saganbacteria</taxon>
    </lineage>
</organism>
<accession>A0A1F4Q2X0</accession>
<protein>
    <recommendedName>
        <fullName evidence="3">Outer membrane protein beta-barrel domain-containing protein</fullName>
    </recommendedName>
</protein>
<sequence>MSSFIYALVFVVALSTFASAELLIIANPLGQGKWGVLGSYLVDSSLQSGGFTGLSAVSIGGYAGYGITDKLDAYIQAGQMTLGSLPAIITSSNVTAYGAILKYGLIEEGTGSPVSVAFGVGTRVLTSNTTALGVTTTSNGNQLMIGLGASKVMIPFVPYGGLVYRKTDYAGSNSTQTDLTAGTAIAWSTQGAVYVEYTLQSINPGGGASTYTANQIGLGVGYKI</sequence>
<comment type="caution">
    <text evidence="1">The sequence shown here is derived from an EMBL/GenBank/DDBJ whole genome shotgun (WGS) entry which is preliminary data.</text>
</comment>
<evidence type="ECO:0000313" key="1">
    <source>
        <dbReference type="EMBL" id="OGB89592.1"/>
    </source>
</evidence>
<evidence type="ECO:0008006" key="3">
    <source>
        <dbReference type="Google" id="ProtNLM"/>
    </source>
</evidence>
<proteinExistence type="predicted"/>